<organism evidence="9 10">
    <name type="scientific">Pycnococcus provasolii</name>
    <dbReference type="NCBI Taxonomy" id="41880"/>
    <lineage>
        <taxon>Eukaryota</taxon>
        <taxon>Viridiplantae</taxon>
        <taxon>Chlorophyta</taxon>
        <taxon>Pseudoscourfieldiophyceae</taxon>
        <taxon>Pseudoscourfieldiales</taxon>
        <taxon>Pycnococcaceae</taxon>
        <taxon>Pycnococcus</taxon>
    </lineage>
</organism>
<feature type="domain" description="Squalene cyclase N-terminal" evidence="8">
    <location>
        <begin position="129"/>
        <end position="339"/>
    </location>
</feature>
<sequence>MSASDASASEPEGVWLLQCASSSTTRVGSGEGSGEDGKDRLVSLNSHVGRQVWVYDTDAAPLDLVKKVRSLQASFTSNRHTCRHSSDELLRLQRKPFTGADDKLPARSSKSTRPSADVPTIDKHLKAGCEFFNGLQADDGHWPGDYGGPMFLMPGLIIATWVAEVEDEVFPPPAKIEVIRYLLNHQNEDGGFGLHIEGHSTMFGTVLSYVSLRLMEVDADHPAAKTAREWIKERGGATYITSWGKFWLSILAVYDWRGQNPLTPEMWLMPYSFCGIPNYLHPGRFWCHCRMVYLPMSYLYGVRACSKFTNPHKWRLIHTLRTEIFVEAFDDIDWNKARNQCAKEDLYYPHPPLQDALWYTMDCLEDVLHHSFVRRWANEEVLRHVRYEDENTRYIDIGPVNKVINMLVRYFAGDMDGFRMHIPRIYDYLWVAEDGMKMQGYNGSQLWDTAFAVQALSSTGLHIDCARAIYRAHTYMKETQVREDCPKLERYYRHISKGAWPFSTRDHGWPISDCTAEGLKACLGMGGLLNVGIDVGMMLPIERMRDAVDVILSFQNSNGGCATYENTRSFEALELINPAETFGDIIVDYSYVECTSACMQALGAFSKFDAFYRCAHVASFFRRAEQYILRNQRDDGSWYGSWGVCFTYAIWFGCCGLSAVPRKTLGKKGATQRFAPQTVKGALAMRRAIIFLLDKQRADGGWGESYLSCQDKVYSQIEPPDAPSHIVMTSWAMLAMMQANIAWDTTCLAGVEPYAELASDAENLARRVPQALAAGARFLMHMQERNGDWPQQSISGVFNRNCMISYSQYRNIFPIWALGEFKKALKVQS</sequence>
<keyword evidence="10" id="KW-1185">Reference proteome</keyword>
<dbReference type="EC" id="5.4.99.-" evidence="4"/>
<dbReference type="SUPFAM" id="SSF48239">
    <property type="entry name" value="Terpenoid cyclases/Protein prenyltransferases"/>
    <property type="match status" value="2"/>
</dbReference>
<name>A0A830I409_9CHLO</name>
<proteinExistence type="inferred from homology"/>
<dbReference type="PANTHER" id="PTHR11764">
    <property type="entry name" value="TERPENE CYCLASE/MUTASE FAMILY MEMBER"/>
    <property type="match status" value="1"/>
</dbReference>
<dbReference type="GO" id="GO:0005811">
    <property type="term" value="C:lipid droplet"/>
    <property type="evidence" value="ECO:0007669"/>
    <property type="project" value="InterPro"/>
</dbReference>
<dbReference type="Proteomes" id="UP000660262">
    <property type="component" value="Unassembled WGS sequence"/>
</dbReference>
<dbReference type="FunFam" id="1.50.10.20:FF:000002">
    <property type="entry name" value="Terpene cyclase/mutase family member"/>
    <property type="match status" value="1"/>
</dbReference>
<keyword evidence="3 4" id="KW-0413">Isomerase</keyword>
<evidence type="ECO:0000256" key="5">
    <source>
        <dbReference type="SAM" id="MobiDB-lite"/>
    </source>
</evidence>
<keyword evidence="6" id="KW-1133">Transmembrane helix</keyword>
<dbReference type="PANTHER" id="PTHR11764:SF20">
    <property type="entry name" value="LANOSTEROL SYNTHASE"/>
    <property type="match status" value="1"/>
</dbReference>
<dbReference type="Gene3D" id="1.50.10.20">
    <property type="match status" value="2"/>
</dbReference>
<evidence type="ECO:0000256" key="6">
    <source>
        <dbReference type="SAM" id="Phobius"/>
    </source>
</evidence>
<evidence type="ECO:0000313" key="9">
    <source>
        <dbReference type="EMBL" id="GHP11867.1"/>
    </source>
</evidence>
<dbReference type="EMBL" id="BNJQ01000037">
    <property type="protein sequence ID" value="GHP11867.1"/>
    <property type="molecule type" value="Genomic_DNA"/>
</dbReference>
<feature type="transmembrane region" description="Helical" evidence="6">
    <location>
        <begin position="638"/>
        <end position="660"/>
    </location>
</feature>
<dbReference type="CDD" id="cd02892">
    <property type="entry name" value="SQCY_1"/>
    <property type="match status" value="1"/>
</dbReference>
<keyword evidence="6" id="KW-0812">Transmembrane</keyword>
<reference evidence="9" key="1">
    <citation type="submission" date="2020-10" db="EMBL/GenBank/DDBJ databases">
        <title>Unveiling of a novel bifunctional photoreceptor, Dualchrome1, isolated from a cosmopolitan green alga.</title>
        <authorList>
            <person name="Suzuki S."/>
            <person name="Kawachi M."/>
        </authorList>
    </citation>
    <scope>NUCLEOTIDE SEQUENCE</scope>
    <source>
        <strain evidence="9">NIES 2893</strain>
    </source>
</reference>
<comment type="caution">
    <text evidence="9">The sequence shown here is derived from an EMBL/GenBank/DDBJ whole genome shotgun (WGS) entry which is preliminary data.</text>
</comment>
<keyword evidence="6" id="KW-0472">Membrane</keyword>
<dbReference type="InterPro" id="IPR032696">
    <property type="entry name" value="SQ_cyclase_C"/>
</dbReference>
<feature type="domain" description="Squalene cyclase C-terminal" evidence="7">
    <location>
        <begin position="770"/>
        <end position="822"/>
    </location>
</feature>
<feature type="region of interest" description="Disordered" evidence="5">
    <location>
        <begin position="99"/>
        <end position="119"/>
    </location>
</feature>
<dbReference type="GO" id="GO:0016104">
    <property type="term" value="P:triterpenoid biosynthetic process"/>
    <property type="evidence" value="ECO:0007669"/>
    <property type="project" value="InterPro"/>
</dbReference>
<dbReference type="InterPro" id="IPR008930">
    <property type="entry name" value="Terpenoid_cyclase/PrenylTrfase"/>
</dbReference>
<feature type="region of interest" description="Disordered" evidence="5">
    <location>
        <begin position="20"/>
        <end position="39"/>
    </location>
</feature>
<evidence type="ECO:0000259" key="8">
    <source>
        <dbReference type="Pfam" id="PF13249"/>
    </source>
</evidence>
<dbReference type="NCBIfam" id="TIGR01787">
    <property type="entry name" value="squalene_cyclas"/>
    <property type="match status" value="1"/>
</dbReference>
<evidence type="ECO:0000256" key="2">
    <source>
        <dbReference type="ARBA" id="ARBA00022737"/>
    </source>
</evidence>
<dbReference type="PROSITE" id="PS01074">
    <property type="entry name" value="TERPENE_SYNTHASES"/>
    <property type="match status" value="1"/>
</dbReference>
<gene>
    <name evidence="9" type="ORF">PPROV_001059400</name>
</gene>
<dbReference type="Pfam" id="PF13249">
    <property type="entry name" value="SQHop_cyclase_N"/>
    <property type="match status" value="1"/>
</dbReference>
<dbReference type="InterPro" id="IPR032697">
    <property type="entry name" value="SQ_cyclase_N"/>
</dbReference>
<evidence type="ECO:0000256" key="4">
    <source>
        <dbReference type="RuleBase" id="RU362003"/>
    </source>
</evidence>
<feature type="domain" description="Squalene cyclase C-terminal" evidence="7">
    <location>
        <begin position="444"/>
        <end position="752"/>
    </location>
</feature>
<keyword evidence="2" id="KW-0677">Repeat</keyword>
<dbReference type="AlphaFoldDB" id="A0A830I409"/>
<dbReference type="InterPro" id="IPR018333">
    <property type="entry name" value="Squalene_cyclase"/>
</dbReference>
<evidence type="ECO:0000256" key="3">
    <source>
        <dbReference type="ARBA" id="ARBA00023235"/>
    </source>
</evidence>
<dbReference type="SFLD" id="SFLDG01016">
    <property type="entry name" value="Prenyltransferase_Like_2"/>
    <property type="match status" value="1"/>
</dbReference>
<protein>
    <recommendedName>
        <fullName evidence="4">Terpene cyclase/mutase family member</fullName>
        <ecNumber evidence="4">5.4.99.-</ecNumber>
    </recommendedName>
</protein>
<evidence type="ECO:0000313" key="10">
    <source>
        <dbReference type="Proteomes" id="UP000660262"/>
    </source>
</evidence>
<accession>A0A830I409</accession>
<dbReference type="InterPro" id="IPR002365">
    <property type="entry name" value="Terpene_synthase_CS"/>
</dbReference>
<evidence type="ECO:0000256" key="1">
    <source>
        <dbReference type="ARBA" id="ARBA00009755"/>
    </source>
</evidence>
<comment type="similarity">
    <text evidence="1 4">Belongs to the terpene cyclase/mutase family.</text>
</comment>
<dbReference type="GO" id="GO:0031559">
    <property type="term" value="F:oxidosqualene cyclase activity"/>
    <property type="evidence" value="ECO:0007669"/>
    <property type="project" value="UniProtKB-ARBA"/>
</dbReference>
<dbReference type="OrthoDB" id="21502at2759"/>
<dbReference type="Pfam" id="PF13243">
    <property type="entry name" value="SQHop_cyclase_C"/>
    <property type="match status" value="2"/>
</dbReference>
<evidence type="ECO:0000259" key="7">
    <source>
        <dbReference type="Pfam" id="PF13243"/>
    </source>
</evidence>